<keyword evidence="3" id="KW-0326">Glycosidase</keyword>
<reference evidence="5" key="2">
    <citation type="journal article" date="2021" name="PeerJ">
        <title>Extensive microbial diversity within the chicken gut microbiome revealed by metagenomics and culture.</title>
        <authorList>
            <person name="Gilroy R."/>
            <person name="Ravi A."/>
            <person name="Getino M."/>
            <person name="Pursley I."/>
            <person name="Horton D.L."/>
            <person name="Alikhan N.F."/>
            <person name="Baker D."/>
            <person name="Gharbi K."/>
            <person name="Hall N."/>
            <person name="Watson M."/>
            <person name="Adriaenssens E.M."/>
            <person name="Foster-Nyarko E."/>
            <person name="Jarju S."/>
            <person name="Secka A."/>
            <person name="Antonio M."/>
            <person name="Oren A."/>
            <person name="Chaudhuri R.R."/>
            <person name="La Ragione R."/>
            <person name="Hildebrand F."/>
            <person name="Pallen M.J."/>
        </authorList>
    </citation>
    <scope>NUCLEOTIDE SEQUENCE</scope>
    <source>
        <strain evidence="5">14508</strain>
    </source>
</reference>
<dbReference type="PANTHER" id="PTHR10357:SF179">
    <property type="entry name" value="NEUTRAL AND BASIC AMINO ACID TRANSPORT PROTEIN RBAT"/>
    <property type="match status" value="1"/>
</dbReference>
<dbReference type="InterPro" id="IPR006047">
    <property type="entry name" value="GH13_cat_dom"/>
</dbReference>
<comment type="similarity">
    <text evidence="1">Belongs to the glycosyl hydrolase 13 family.</text>
</comment>
<dbReference type="GO" id="GO:0009313">
    <property type="term" value="P:oligosaccharide catabolic process"/>
    <property type="evidence" value="ECO:0007669"/>
    <property type="project" value="TreeGrafter"/>
</dbReference>
<dbReference type="Gene3D" id="2.60.40.1180">
    <property type="entry name" value="Golgi alpha-mannosidase II"/>
    <property type="match status" value="1"/>
</dbReference>
<dbReference type="FunFam" id="3.90.400.10:FF:000002">
    <property type="entry name" value="Sucrose isomerase"/>
    <property type="match status" value="1"/>
</dbReference>
<keyword evidence="2" id="KW-0378">Hydrolase</keyword>
<dbReference type="SMART" id="SM00642">
    <property type="entry name" value="Aamy"/>
    <property type="match status" value="1"/>
</dbReference>
<dbReference type="InterPro" id="IPR013780">
    <property type="entry name" value="Glyco_hydro_b"/>
</dbReference>
<name>A0A9D1KBW3_9FIRM</name>
<dbReference type="InterPro" id="IPR045857">
    <property type="entry name" value="O16G_dom_2"/>
</dbReference>
<organism evidence="5 6">
    <name type="scientific">Candidatus Caccosoma faecigallinarum</name>
    <dbReference type="NCBI Taxonomy" id="2840720"/>
    <lineage>
        <taxon>Bacteria</taxon>
        <taxon>Bacillati</taxon>
        <taxon>Bacillota</taxon>
        <taxon>Bacillota incertae sedis</taxon>
        <taxon>Candidatus Caccosoma</taxon>
    </lineage>
</organism>
<dbReference type="SUPFAM" id="SSF51445">
    <property type="entry name" value="(Trans)glycosidases"/>
    <property type="match status" value="1"/>
</dbReference>
<dbReference type="Gene3D" id="3.90.400.10">
    <property type="entry name" value="Oligo-1,6-glucosidase, Domain 2"/>
    <property type="match status" value="1"/>
</dbReference>
<dbReference type="Gene3D" id="3.20.20.80">
    <property type="entry name" value="Glycosidases"/>
    <property type="match status" value="1"/>
</dbReference>
<evidence type="ECO:0000256" key="1">
    <source>
        <dbReference type="ARBA" id="ARBA00008061"/>
    </source>
</evidence>
<reference evidence="5" key="1">
    <citation type="submission" date="2020-10" db="EMBL/GenBank/DDBJ databases">
        <authorList>
            <person name="Gilroy R."/>
        </authorList>
    </citation>
    <scope>NUCLEOTIDE SEQUENCE</scope>
    <source>
        <strain evidence="5">14508</strain>
    </source>
</reference>
<dbReference type="CDD" id="cd11333">
    <property type="entry name" value="AmyAc_SI_OligoGlu_DGase"/>
    <property type="match status" value="1"/>
</dbReference>
<dbReference type="PANTHER" id="PTHR10357">
    <property type="entry name" value="ALPHA-AMYLASE FAMILY MEMBER"/>
    <property type="match status" value="1"/>
</dbReference>
<dbReference type="AlphaFoldDB" id="A0A9D1KBW3"/>
<dbReference type="Pfam" id="PF00128">
    <property type="entry name" value="Alpha-amylase"/>
    <property type="match status" value="1"/>
</dbReference>
<dbReference type="Proteomes" id="UP000886893">
    <property type="component" value="Unassembled WGS sequence"/>
</dbReference>
<dbReference type="GO" id="GO:0004556">
    <property type="term" value="F:alpha-amylase activity"/>
    <property type="evidence" value="ECO:0007669"/>
    <property type="project" value="TreeGrafter"/>
</dbReference>
<proteinExistence type="inferred from homology"/>
<feature type="domain" description="Glycosyl hydrolase family 13 catalytic" evidence="4">
    <location>
        <begin position="14"/>
        <end position="404"/>
    </location>
</feature>
<evidence type="ECO:0000313" key="5">
    <source>
        <dbReference type="EMBL" id="HIT17786.1"/>
    </source>
</evidence>
<dbReference type="EMBL" id="DVKI01000169">
    <property type="protein sequence ID" value="HIT17786.1"/>
    <property type="molecule type" value="Genomic_DNA"/>
</dbReference>
<dbReference type="SUPFAM" id="SSF51011">
    <property type="entry name" value="Glycosyl hydrolase domain"/>
    <property type="match status" value="1"/>
</dbReference>
<evidence type="ECO:0000259" key="4">
    <source>
        <dbReference type="SMART" id="SM00642"/>
    </source>
</evidence>
<evidence type="ECO:0000313" key="6">
    <source>
        <dbReference type="Proteomes" id="UP000886893"/>
    </source>
</evidence>
<protein>
    <submittedName>
        <fullName evidence="5">Alpha-glucosidase</fullName>
    </submittedName>
</protein>
<evidence type="ECO:0000256" key="2">
    <source>
        <dbReference type="ARBA" id="ARBA00022801"/>
    </source>
</evidence>
<accession>A0A9D1KBW3</accession>
<dbReference type="FunFam" id="3.20.20.80:FF:000064">
    <property type="entry name" value="Oligo-1,6-glucosidase"/>
    <property type="match status" value="1"/>
</dbReference>
<evidence type="ECO:0000256" key="3">
    <source>
        <dbReference type="ARBA" id="ARBA00023295"/>
    </source>
</evidence>
<comment type="caution">
    <text evidence="5">The sequence shown here is derived from an EMBL/GenBank/DDBJ whole genome shotgun (WGS) entry which is preliminary data.</text>
</comment>
<gene>
    <name evidence="5" type="ORF">IAD04_05380</name>
</gene>
<sequence>MQQKKWWHDKIVYQIYPMSFADANNDGYGDLKGIIQHLDDLKELGVDILWLTPFFASPMEDNGYDVANYYQINPLFGTMKDMDTLIAETKKREMYIMMDIVANHTSSEHDWFKESKKSKDNPYREYYIWRDEPLFNMHSTFGGSAWEYDENTKQYYFHEFGVGQPDLNWENKKIMDEFVKIINFWMEKGIRGIRFDVIQLIGKEIDKDIHAYGPTLHSKVRELNLRSFGRYDAVTIGEAWGDLEKAIEFTNPEHHELDMVFQFECTSSTCDYTRYHKFTPKPINMKLIKDILCKYQRGLNDLSWNALFVENHDLGRCINKFGNEKEFYLESAKAIAIMNYFLKGTPFIYQGQEIGMTNIVMNSIDEYRDIEIKGHYQELVLDKKVLTYDEFMKACYQEGRDNNRTPIQWDDSVNAGFNKGAPTWIKVNPNYQTINLKAAKKDPNSIYHFYKKLIQLRKNETYKNTFVYGKFQSYLDDLENVFVYTRSDQDNQICIVVNMNRYEETITLPFHIEKVLLQNYESVSKMQTQTLRPYEAFVYTYKK</sequence>
<dbReference type="InterPro" id="IPR017853">
    <property type="entry name" value="GH"/>
</dbReference>